<gene>
    <name evidence="1" type="ORF">KVT40_004935</name>
</gene>
<accession>A0A8K0PGE1</accession>
<dbReference type="OrthoDB" id="2322999at2759"/>
<dbReference type="Proteomes" id="UP000809789">
    <property type="component" value="Unassembled WGS sequence"/>
</dbReference>
<evidence type="ECO:0000313" key="2">
    <source>
        <dbReference type="Proteomes" id="UP000809789"/>
    </source>
</evidence>
<name>A0A8K0PGE1_9PEZI</name>
<comment type="caution">
    <text evidence="1">The sequence shown here is derived from an EMBL/GenBank/DDBJ whole genome shotgun (WGS) entry which is preliminary data.</text>
</comment>
<dbReference type="EMBL" id="JAESVG020000005">
    <property type="protein sequence ID" value="KAG8627452.1"/>
    <property type="molecule type" value="Genomic_DNA"/>
</dbReference>
<sequence length="110" mass="11936">MYRRHVSIDECHASLLADHCQVTSAVGSDRQVRQSAHSGALSCGCTEGLGGEGRGMRTDRVRSRSRAGGLIEEDVSTSWVFTDQENGLVGIREAKKCVLLINGVHEVHKC</sequence>
<keyword evidence="2" id="KW-1185">Reference proteome</keyword>
<evidence type="ECO:0000313" key="1">
    <source>
        <dbReference type="EMBL" id="KAG8627452.1"/>
    </source>
</evidence>
<dbReference type="AlphaFoldDB" id="A0A8K0PGE1"/>
<reference evidence="1" key="1">
    <citation type="submission" date="2021-07" db="EMBL/GenBank/DDBJ databases">
        <title>Elsinoe batatas strain:CRI-CJ2 Genome sequencing and assembly.</title>
        <authorList>
            <person name="Huang L."/>
        </authorList>
    </citation>
    <scope>NUCLEOTIDE SEQUENCE</scope>
    <source>
        <strain evidence="1">CRI-CJ2</strain>
    </source>
</reference>
<protein>
    <submittedName>
        <fullName evidence="1">Uncharacterized protein</fullName>
    </submittedName>
</protein>
<proteinExistence type="predicted"/>
<organism evidence="1 2">
    <name type="scientific">Elsinoe batatas</name>
    <dbReference type="NCBI Taxonomy" id="2601811"/>
    <lineage>
        <taxon>Eukaryota</taxon>
        <taxon>Fungi</taxon>
        <taxon>Dikarya</taxon>
        <taxon>Ascomycota</taxon>
        <taxon>Pezizomycotina</taxon>
        <taxon>Dothideomycetes</taxon>
        <taxon>Dothideomycetidae</taxon>
        <taxon>Myriangiales</taxon>
        <taxon>Elsinoaceae</taxon>
        <taxon>Elsinoe</taxon>
    </lineage>
</organism>